<evidence type="ECO:0000256" key="5">
    <source>
        <dbReference type="PROSITE-ProRule" id="PRU00277"/>
    </source>
</evidence>
<dbReference type="EC" id="5.2.1.8" evidence="6"/>
<dbReference type="InterPro" id="IPR046357">
    <property type="entry name" value="PPIase_dom_sf"/>
</dbReference>
<comment type="catalytic activity">
    <reaction evidence="1 5 6">
        <text>[protein]-peptidylproline (omega=180) = [protein]-peptidylproline (omega=0)</text>
        <dbReference type="Rhea" id="RHEA:16237"/>
        <dbReference type="Rhea" id="RHEA-COMP:10747"/>
        <dbReference type="Rhea" id="RHEA-COMP:10748"/>
        <dbReference type="ChEBI" id="CHEBI:83833"/>
        <dbReference type="ChEBI" id="CHEBI:83834"/>
        <dbReference type="EC" id="5.2.1.8"/>
    </reaction>
</comment>
<gene>
    <name evidence="8" type="ORF">AAE961_09470</name>
</gene>
<keyword evidence="9" id="KW-1185">Reference proteome</keyword>
<dbReference type="PANTHER" id="PTHR43811">
    <property type="entry name" value="FKBP-TYPE PEPTIDYL-PROLYL CIS-TRANS ISOMERASE FKPA"/>
    <property type="match status" value="1"/>
</dbReference>
<sequence length="281" mass="30799">MKVFGFLFIAFFTFSCLSDIALEDDVKAKENETQILAYFASQNQSPSALTDGSYYFVTKSNPSGELATKGDSLYVHYEFSNLATGKVLDSTNRATNSPYFLRYGFGNPVFATLMTALREGEQATMVIPGTAQTFPDLPAYTPMKVKIKSYVVRTQDDMIREFITRNGYTVTESQADGLRYIRLQAGTGDIPAQGKVVKIKYTGRFLSSKAFDGNMARTDSLSVTVGGTQTVPGFQMGIEKMRLGEKAVIVFPSALGYGVNGNSSIPGYTPLSFEIYVAKIE</sequence>
<evidence type="ECO:0000256" key="6">
    <source>
        <dbReference type="RuleBase" id="RU003915"/>
    </source>
</evidence>
<proteinExistence type="inferred from homology"/>
<evidence type="ECO:0000256" key="3">
    <source>
        <dbReference type="ARBA" id="ARBA00023110"/>
    </source>
</evidence>
<organism evidence="8 9">
    <name type="scientific">Aquirufa novilacunae</name>
    <dbReference type="NCBI Taxonomy" id="3139305"/>
    <lineage>
        <taxon>Bacteria</taxon>
        <taxon>Pseudomonadati</taxon>
        <taxon>Bacteroidota</taxon>
        <taxon>Cytophagia</taxon>
        <taxon>Cytophagales</taxon>
        <taxon>Flectobacillaceae</taxon>
        <taxon>Aquirufa</taxon>
    </lineage>
</organism>
<dbReference type="Gene3D" id="3.10.50.40">
    <property type="match status" value="2"/>
</dbReference>
<dbReference type="InterPro" id="IPR001179">
    <property type="entry name" value="PPIase_FKBP_dom"/>
</dbReference>
<keyword evidence="4 5" id="KW-0413">Isomerase</keyword>
<feature type="domain" description="PPIase FKBP-type" evidence="7">
    <location>
        <begin position="194"/>
        <end position="281"/>
    </location>
</feature>
<comment type="similarity">
    <text evidence="2 6">Belongs to the FKBP-type PPIase family.</text>
</comment>
<evidence type="ECO:0000256" key="4">
    <source>
        <dbReference type="ARBA" id="ARBA00023235"/>
    </source>
</evidence>
<dbReference type="RefSeq" id="WP_406800825.1">
    <property type="nucleotide sequence ID" value="NZ_JBEWZF010000003.1"/>
</dbReference>
<comment type="caution">
    <text evidence="8">The sequence shown here is derived from an EMBL/GenBank/DDBJ whole genome shotgun (WGS) entry which is preliminary data.</text>
</comment>
<evidence type="ECO:0000313" key="9">
    <source>
        <dbReference type="Proteomes" id="UP001623553"/>
    </source>
</evidence>
<dbReference type="EMBL" id="JBEWZF010000003">
    <property type="protein sequence ID" value="MFL0299097.1"/>
    <property type="molecule type" value="Genomic_DNA"/>
</dbReference>
<evidence type="ECO:0000259" key="7">
    <source>
        <dbReference type="PROSITE" id="PS50059"/>
    </source>
</evidence>
<keyword evidence="3 5" id="KW-0697">Rotamase</keyword>
<dbReference type="Pfam" id="PF00254">
    <property type="entry name" value="FKBP_C"/>
    <property type="match status" value="1"/>
</dbReference>
<dbReference type="PROSITE" id="PS51257">
    <property type="entry name" value="PROKAR_LIPOPROTEIN"/>
    <property type="match status" value="1"/>
</dbReference>
<dbReference type="Proteomes" id="UP001623553">
    <property type="component" value="Unassembled WGS sequence"/>
</dbReference>
<accession>A0ABW8U1K9</accession>
<dbReference type="SUPFAM" id="SSF54534">
    <property type="entry name" value="FKBP-like"/>
    <property type="match status" value="2"/>
</dbReference>
<evidence type="ECO:0000256" key="2">
    <source>
        <dbReference type="ARBA" id="ARBA00006577"/>
    </source>
</evidence>
<dbReference type="PANTHER" id="PTHR43811:SF19">
    <property type="entry name" value="39 KDA FK506-BINDING NUCLEAR PROTEIN"/>
    <property type="match status" value="1"/>
</dbReference>
<dbReference type="PROSITE" id="PS50059">
    <property type="entry name" value="FKBP_PPIASE"/>
    <property type="match status" value="1"/>
</dbReference>
<dbReference type="GO" id="GO:0003755">
    <property type="term" value="F:peptidyl-prolyl cis-trans isomerase activity"/>
    <property type="evidence" value="ECO:0007669"/>
    <property type="project" value="UniProtKB-EC"/>
</dbReference>
<name>A0ABW8U1K9_9BACT</name>
<evidence type="ECO:0000256" key="1">
    <source>
        <dbReference type="ARBA" id="ARBA00000971"/>
    </source>
</evidence>
<reference evidence="8 9" key="1">
    <citation type="submission" date="2024-07" db="EMBL/GenBank/DDBJ databases">
        <authorList>
            <person name="Pitt A."/>
            <person name="Hahn M.W."/>
        </authorList>
    </citation>
    <scope>NUCLEOTIDE SEQUENCE [LARGE SCALE GENOMIC DNA]</scope>
    <source>
        <strain evidence="8 9">2-BAHN-186B</strain>
    </source>
</reference>
<evidence type="ECO:0000313" key="8">
    <source>
        <dbReference type="EMBL" id="MFL0299097.1"/>
    </source>
</evidence>
<protein>
    <recommendedName>
        <fullName evidence="6">Peptidyl-prolyl cis-trans isomerase</fullName>
        <ecNumber evidence="6">5.2.1.8</ecNumber>
    </recommendedName>
</protein>